<name>A0A6J4SM88_9ACTN</name>
<feature type="non-terminal residue" evidence="2">
    <location>
        <position position="1"/>
    </location>
</feature>
<feature type="compositionally biased region" description="Basic residues" evidence="1">
    <location>
        <begin position="74"/>
        <end position="86"/>
    </location>
</feature>
<accession>A0A6J4SM88</accession>
<evidence type="ECO:0000313" key="2">
    <source>
        <dbReference type="EMBL" id="CAA9497210.1"/>
    </source>
</evidence>
<proteinExistence type="predicted"/>
<dbReference type="EMBL" id="CADCVL010000390">
    <property type="protein sequence ID" value="CAA9497210.1"/>
    <property type="molecule type" value="Genomic_DNA"/>
</dbReference>
<evidence type="ECO:0000256" key="1">
    <source>
        <dbReference type="SAM" id="MobiDB-lite"/>
    </source>
</evidence>
<feature type="compositionally biased region" description="Basic residues" evidence="1">
    <location>
        <begin position="94"/>
        <end position="105"/>
    </location>
</feature>
<feature type="compositionally biased region" description="Basic residues" evidence="1">
    <location>
        <begin position="10"/>
        <end position="29"/>
    </location>
</feature>
<sequence>GTLCRDAGARRRQPHRRHAGADRRRPRPRLTRELPLHPPGPQLRSWPATGHRPRGHRSIGGGGDAGAGGAPARGRGRRAGGRHGRRAQPPGCHPGRRQPPRIRRDHHLDAAATGVALAAPRSAAQADGTRAAGHRRHGEGRRAGQRQL</sequence>
<feature type="compositionally biased region" description="Low complexity" evidence="1">
    <location>
        <begin position="110"/>
        <end position="119"/>
    </location>
</feature>
<gene>
    <name evidence="2" type="ORF">AVDCRST_MAG65-2368</name>
</gene>
<protein>
    <submittedName>
        <fullName evidence="2">Uncharacterized protein</fullName>
    </submittedName>
</protein>
<feature type="non-terminal residue" evidence="2">
    <location>
        <position position="148"/>
    </location>
</feature>
<feature type="compositionally biased region" description="Gly residues" evidence="1">
    <location>
        <begin position="58"/>
        <end position="71"/>
    </location>
</feature>
<feature type="region of interest" description="Disordered" evidence="1">
    <location>
        <begin position="1"/>
        <end position="148"/>
    </location>
</feature>
<organism evidence="2">
    <name type="scientific">uncultured Solirubrobacteraceae bacterium</name>
    <dbReference type="NCBI Taxonomy" id="1162706"/>
    <lineage>
        <taxon>Bacteria</taxon>
        <taxon>Bacillati</taxon>
        <taxon>Actinomycetota</taxon>
        <taxon>Thermoleophilia</taxon>
        <taxon>Solirubrobacterales</taxon>
        <taxon>Solirubrobacteraceae</taxon>
        <taxon>environmental samples</taxon>
    </lineage>
</organism>
<reference evidence="2" key="1">
    <citation type="submission" date="2020-02" db="EMBL/GenBank/DDBJ databases">
        <authorList>
            <person name="Meier V. D."/>
        </authorList>
    </citation>
    <scope>NUCLEOTIDE SEQUENCE</scope>
    <source>
        <strain evidence="2">AVDCRST_MAG65</strain>
    </source>
</reference>
<dbReference type="AlphaFoldDB" id="A0A6J4SM88"/>